<feature type="region of interest" description="Disordered" evidence="1">
    <location>
        <begin position="247"/>
        <end position="289"/>
    </location>
</feature>
<name>A0A813HLL7_POLGL</name>
<feature type="compositionally biased region" description="Basic and acidic residues" evidence="1">
    <location>
        <begin position="247"/>
        <end position="259"/>
    </location>
</feature>
<feature type="non-terminal residue" evidence="3">
    <location>
        <position position="289"/>
    </location>
</feature>
<dbReference type="Proteomes" id="UP000654075">
    <property type="component" value="Unassembled WGS sequence"/>
</dbReference>
<reference evidence="3" key="1">
    <citation type="submission" date="2021-02" db="EMBL/GenBank/DDBJ databases">
        <authorList>
            <person name="Dougan E. K."/>
            <person name="Rhodes N."/>
            <person name="Thang M."/>
            <person name="Chan C."/>
        </authorList>
    </citation>
    <scope>NUCLEOTIDE SEQUENCE</scope>
</reference>
<dbReference type="AlphaFoldDB" id="A0A813HLL7"/>
<dbReference type="PANTHER" id="PTHR21228">
    <property type="entry name" value="FAST LEU-RICH DOMAIN-CONTAINING"/>
    <property type="match status" value="1"/>
</dbReference>
<dbReference type="EMBL" id="CAJNNV010032026">
    <property type="protein sequence ID" value="CAE8638649.1"/>
    <property type="molecule type" value="Genomic_DNA"/>
</dbReference>
<dbReference type="InterPro" id="IPR058917">
    <property type="entry name" value="RESC6_dom"/>
</dbReference>
<sequence length="289" mass="30966">MRRLEAAPSAAILLVAARRSLAEFDAVHVVACLRRLAVLKASLPARLAKSAELTALVCRLRQDLADGSTGAFGAASAAWSAATLGPAVPALLEAVPDIAAACARLAPEMTAQGLATSAWSLAVLELREGQEALEFLKALRTETSKRLLEFQAQDLAFTVWSFATLECSDGPLLEAIAAASMLRIDEFKAKGLSNTAWAFAMLGVRHRPLMAALASQSAKRIHQFHPDDLANTASSFVLWVSDALGEEEPKGLKSPRGRETSAIWKRKTSTTTTTQGRETSIIWERKTTA</sequence>
<dbReference type="GO" id="GO:0000963">
    <property type="term" value="P:mitochondrial RNA processing"/>
    <property type="evidence" value="ECO:0007669"/>
    <property type="project" value="TreeGrafter"/>
</dbReference>
<dbReference type="PANTHER" id="PTHR21228:SF40">
    <property type="entry name" value="LD45607P"/>
    <property type="match status" value="1"/>
</dbReference>
<dbReference type="GO" id="GO:0035770">
    <property type="term" value="C:ribonucleoprotein granule"/>
    <property type="evidence" value="ECO:0007669"/>
    <property type="project" value="TreeGrafter"/>
</dbReference>
<dbReference type="OrthoDB" id="385235at2759"/>
<dbReference type="GO" id="GO:0005759">
    <property type="term" value="C:mitochondrial matrix"/>
    <property type="evidence" value="ECO:0007669"/>
    <property type="project" value="TreeGrafter"/>
</dbReference>
<proteinExistence type="predicted"/>
<dbReference type="GO" id="GO:0044528">
    <property type="term" value="P:regulation of mitochondrial mRNA stability"/>
    <property type="evidence" value="ECO:0007669"/>
    <property type="project" value="TreeGrafter"/>
</dbReference>
<evidence type="ECO:0000313" key="4">
    <source>
        <dbReference type="Proteomes" id="UP000654075"/>
    </source>
</evidence>
<dbReference type="Pfam" id="PF26188">
    <property type="entry name" value="RESC6"/>
    <property type="match status" value="1"/>
</dbReference>
<organism evidence="3 4">
    <name type="scientific">Polarella glacialis</name>
    <name type="common">Dinoflagellate</name>
    <dbReference type="NCBI Taxonomy" id="89957"/>
    <lineage>
        <taxon>Eukaryota</taxon>
        <taxon>Sar</taxon>
        <taxon>Alveolata</taxon>
        <taxon>Dinophyceae</taxon>
        <taxon>Suessiales</taxon>
        <taxon>Suessiaceae</taxon>
        <taxon>Polarella</taxon>
    </lineage>
</organism>
<comment type="caution">
    <text evidence="3">The sequence shown here is derived from an EMBL/GenBank/DDBJ whole genome shotgun (WGS) entry which is preliminary data.</text>
</comment>
<protein>
    <recommendedName>
        <fullName evidence="2">RNA-editing substrate-binding complex 6 protein domain-containing protein</fullName>
    </recommendedName>
</protein>
<dbReference type="GO" id="GO:0003723">
    <property type="term" value="F:RNA binding"/>
    <property type="evidence" value="ECO:0007669"/>
    <property type="project" value="TreeGrafter"/>
</dbReference>
<evidence type="ECO:0000256" key="1">
    <source>
        <dbReference type="SAM" id="MobiDB-lite"/>
    </source>
</evidence>
<accession>A0A813HLL7</accession>
<keyword evidence="4" id="KW-1185">Reference proteome</keyword>
<gene>
    <name evidence="3" type="ORF">PGLA1383_LOCUS53793</name>
</gene>
<dbReference type="InterPro" id="IPR050870">
    <property type="entry name" value="FAST_kinase"/>
</dbReference>
<evidence type="ECO:0000313" key="3">
    <source>
        <dbReference type="EMBL" id="CAE8638649.1"/>
    </source>
</evidence>
<evidence type="ECO:0000259" key="2">
    <source>
        <dbReference type="Pfam" id="PF26188"/>
    </source>
</evidence>
<feature type="domain" description="RNA-editing substrate-binding complex 6 protein" evidence="2">
    <location>
        <begin position="98"/>
        <end position="236"/>
    </location>
</feature>